<reference evidence="5 6" key="1">
    <citation type="submission" date="2024-08" db="EMBL/GenBank/DDBJ databases">
        <title>Gnathostoma spinigerum genome.</title>
        <authorList>
            <person name="Gonzalez-Bertolin B."/>
            <person name="Monzon S."/>
            <person name="Zaballos A."/>
            <person name="Jimenez P."/>
            <person name="Dekumyoy P."/>
            <person name="Varona S."/>
            <person name="Cuesta I."/>
            <person name="Sumanam S."/>
            <person name="Adisakwattana P."/>
            <person name="Gasser R.B."/>
            <person name="Hernandez-Gonzalez A."/>
            <person name="Young N.D."/>
            <person name="Perteguer M.J."/>
        </authorList>
    </citation>
    <scope>NUCLEOTIDE SEQUENCE [LARGE SCALE GENOMIC DNA]</scope>
    <source>
        <strain evidence="5">AL3</strain>
        <tissue evidence="5">Liver</tissue>
    </source>
</reference>
<evidence type="ECO:0000256" key="2">
    <source>
        <dbReference type="ARBA" id="ARBA00022803"/>
    </source>
</evidence>
<dbReference type="InterPro" id="IPR019734">
    <property type="entry name" value="TPR_rpt"/>
</dbReference>
<feature type="compositionally biased region" description="Polar residues" evidence="4">
    <location>
        <begin position="189"/>
        <end position="202"/>
    </location>
</feature>
<sequence>MRSLNENSQVFRAAGYCRLDQYDLAIQDCRTALALDPNYSKAYGRMGLALSCQNRYDQAAEAYKKAAELDPNQESYKHNLKIAEEKMKEMQNASRQAFGAGFNSSSGAVPGMPDFTQLLNNPTLVNMATQALSDPNIQNMMSQMMSGLMGSTGGENSGATSVAGLFEAGQRLAQQMQSANPELVDQLRRTFQGSADQGNNPENDADAKNDSSKQPPDQ</sequence>
<dbReference type="PROSITE" id="PS50005">
    <property type="entry name" value="TPR"/>
    <property type="match status" value="1"/>
</dbReference>
<dbReference type="AlphaFoldDB" id="A0ABD6ETJ1"/>
<dbReference type="InterPro" id="IPR047150">
    <property type="entry name" value="SGT"/>
</dbReference>
<feature type="region of interest" description="Disordered" evidence="4">
    <location>
        <begin position="176"/>
        <end position="218"/>
    </location>
</feature>
<dbReference type="Gene3D" id="1.25.40.10">
    <property type="entry name" value="Tetratricopeptide repeat domain"/>
    <property type="match status" value="1"/>
</dbReference>
<evidence type="ECO:0000256" key="3">
    <source>
        <dbReference type="PROSITE-ProRule" id="PRU00339"/>
    </source>
</evidence>
<accession>A0ABD6ETJ1</accession>
<dbReference type="SMART" id="SM00028">
    <property type="entry name" value="TPR"/>
    <property type="match status" value="2"/>
</dbReference>
<evidence type="ECO:0000256" key="4">
    <source>
        <dbReference type="SAM" id="MobiDB-lite"/>
    </source>
</evidence>
<organism evidence="5 6">
    <name type="scientific">Gnathostoma spinigerum</name>
    <dbReference type="NCBI Taxonomy" id="75299"/>
    <lineage>
        <taxon>Eukaryota</taxon>
        <taxon>Metazoa</taxon>
        <taxon>Ecdysozoa</taxon>
        <taxon>Nematoda</taxon>
        <taxon>Chromadorea</taxon>
        <taxon>Rhabditida</taxon>
        <taxon>Spirurina</taxon>
        <taxon>Gnathostomatomorpha</taxon>
        <taxon>Gnathostomatoidea</taxon>
        <taxon>Gnathostomatidae</taxon>
        <taxon>Gnathostoma</taxon>
    </lineage>
</organism>
<evidence type="ECO:0000313" key="6">
    <source>
        <dbReference type="Proteomes" id="UP001608902"/>
    </source>
</evidence>
<evidence type="ECO:0000256" key="1">
    <source>
        <dbReference type="ARBA" id="ARBA00022737"/>
    </source>
</evidence>
<dbReference type="InterPro" id="IPR011990">
    <property type="entry name" value="TPR-like_helical_dom_sf"/>
</dbReference>
<gene>
    <name evidence="5" type="ORF">AB6A40_009875</name>
</gene>
<keyword evidence="1" id="KW-0677">Repeat</keyword>
<dbReference type="SUPFAM" id="SSF48452">
    <property type="entry name" value="TPR-like"/>
    <property type="match status" value="1"/>
</dbReference>
<proteinExistence type="predicted"/>
<dbReference type="EMBL" id="JBGFUD010011311">
    <property type="protein sequence ID" value="MFH4983166.1"/>
    <property type="molecule type" value="Genomic_DNA"/>
</dbReference>
<keyword evidence="6" id="KW-1185">Reference proteome</keyword>
<dbReference type="PROSITE" id="PS50293">
    <property type="entry name" value="TPR_REGION"/>
    <property type="match status" value="1"/>
</dbReference>
<protein>
    <recommendedName>
        <fullName evidence="7">Small glutamine-rich tetratricopeptide repeat-containing protein alpha</fullName>
    </recommendedName>
</protein>
<dbReference type="Pfam" id="PF00515">
    <property type="entry name" value="TPR_1"/>
    <property type="match status" value="1"/>
</dbReference>
<comment type="caution">
    <text evidence="5">The sequence shown here is derived from an EMBL/GenBank/DDBJ whole genome shotgun (WGS) entry which is preliminary data.</text>
</comment>
<dbReference type="PANTHER" id="PTHR45831">
    <property type="entry name" value="LD24721P"/>
    <property type="match status" value="1"/>
</dbReference>
<dbReference type="PANTHER" id="PTHR45831:SF2">
    <property type="entry name" value="LD24721P"/>
    <property type="match status" value="1"/>
</dbReference>
<dbReference type="Proteomes" id="UP001608902">
    <property type="component" value="Unassembled WGS sequence"/>
</dbReference>
<evidence type="ECO:0008006" key="7">
    <source>
        <dbReference type="Google" id="ProtNLM"/>
    </source>
</evidence>
<keyword evidence="2 3" id="KW-0802">TPR repeat</keyword>
<feature type="repeat" description="TPR" evidence="3">
    <location>
        <begin position="40"/>
        <end position="73"/>
    </location>
</feature>
<name>A0ABD6ETJ1_9BILA</name>
<evidence type="ECO:0000313" key="5">
    <source>
        <dbReference type="EMBL" id="MFH4983166.1"/>
    </source>
</evidence>